<accession>A0A067T2S8</accession>
<organism evidence="2 3">
    <name type="scientific">Galerina marginata (strain CBS 339.88)</name>
    <dbReference type="NCBI Taxonomy" id="685588"/>
    <lineage>
        <taxon>Eukaryota</taxon>
        <taxon>Fungi</taxon>
        <taxon>Dikarya</taxon>
        <taxon>Basidiomycota</taxon>
        <taxon>Agaricomycotina</taxon>
        <taxon>Agaricomycetes</taxon>
        <taxon>Agaricomycetidae</taxon>
        <taxon>Agaricales</taxon>
        <taxon>Agaricineae</taxon>
        <taxon>Strophariaceae</taxon>
        <taxon>Galerina</taxon>
    </lineage>
</organism>
<gene>
    <name evidence="2" type="ORF">GALMADRAFT_209805</name>
</gene>
<reference evidence="3" key="1">
    <citation type="journal article" date="2014" name="Proc. Natl. Acad. Sci. U.S.A.">
        <title>Extensive sampling of basidiomycete genomes demonstrates inadequacy of the white-rot/brown-rot paradigm for wood decay fungi.</title>
        <authorList>
            <person name="Riley R."/>
            <person name="Salamov A.A."/>
            <person name="Brown D.W."/>
            <person name="Nagy L.G."/>
            <person name="Floudas D."/>
            <person name="Held B.W."/>
            <person name="Levasseur A."/>
            <person name="Lombard V."/>
            <person name="Morin E."/>
            <person name="Otillar R."/>
            <person name="Lindquist E.A."/>
            <person name="Sun H."/>
            <person name="LaButti K.M."/>
            <person name="Schmutz J."/>
            <person name="Jabbour D."/>
            <person name="Luo H."/>
            <person name="Baker S.E."/>
            <person name="Pisabarro A.G."/>
            <person name="Walton J.D."/>
            <person name="Blanchette R.A."/>
            <person name="Henrissat B."/>
            <person name="Martin F."/>
            <person name="Cullen D."/>
            <person name="Hibbett D.S."/>
            <person name="Grigoriev I.V."/>
        </authorList>
    </citation>
    <scope>NUCLEOTIDE SEQUENCE [LARGE SCALE GENOMIC DNA]</scope>
    <source>
        <strain evidence="3">CBS 339.88</strain>
    </source>
</reference>
<evidence type="ECO:0000313" key="2">
    <source>
        <dbReference type="EMBL" id="KDR77445.1"/>
    </source>
</evidence>
<name>A0A067T2S8_GALM3</name>
<dbReference type="EMBL" id="KL142376">
    <property type="protein sequence ID" value="KDR77445.1"/>
    <property type="molecule type" value="Genomic_DNA"/>
</dbReference>
<dbReference type="AlphaFoldDB" id="A0A067T2S8"/>
<evidence type="ECO:0000256" key="1">
    <source>
        <dbReference type="SAM" id="MobiDB-lite"/>
    </source>
</evidence>
<protein>
    <submittedName>
        <fullName evidence="2">Uncharacterized protein</fullName>
    </submittedName>
</protein>
<dbReference type="STRING" id="685588.A0A067T2S8"/>
<dbReference type="HOGENOM" id="CLU_580083_0_0_1"/>
<proteinExistence type="predicted"/>
<feature type="region of interest" description="Disordered" evidence="1">
    <location>
        <begin position="141"/>
        <end position="300"/>
    </location>
</feature>
<keyword evidence="3" id="KW-1185">Reference proteome</keyword>
<evidence type="ECO:0000313" key="3">
    <source>
        <dbReference type="Proteomes" id="UP000027222"/>
    </source>
</evidence>
<feature type="compositionally biased region" description="Polar residues" evidence="1">
    <location>
        <begin position="243"/>
        <end position="261"/>
    </location>
</feature>
<feature type="compositionally biased region" description="Polar residues" evidence="1">
    <location>
        <begin position="222"/>
        <end position="231"/>
    </location>
</feature>
<dbReference type="OrthoDB" id="2916406at2759"/>
<sequence>MPTSLIHILPCHNAQYISITAQLYGTTSKNPIRIPIRTRTTKELRDPIVEEVFGSDNVRVQVHDAEVTLRRGRQLHRFCIFVTNRQALPLNAAVASLSPGRIWRGNILVMRLGSKVNGVVNLRTGDQRLIRRVLRHWKPVAGNTRRGEDSHRKRAGTTCIVRVSSRGKGYKKPHNKREAAAAAATKDEREAAAKATSGGGSSNKGYKGEREEAAAANASRNPSIQGRQWGQQKRRLRTKGGRYTTNARPPSQLEPSPSSFTDIPHPYLQLQPQLSNKQMRRQSTRNDSRFQGAGAGGGENGRAGGGVLFVAPAGCELLGSARPPGYGLSGWAPAAGAEDQGEGMGSMKAHGGCWHTRREALASVWKTGGICATTPREKERVQGIPQGSSRQLFKTMFSSLNDTESVEELTKDNAVLTGVCTSEGWRRRKAAWRGRKSVWQIVNRCELMAKSFGAGGGAQADEAWFSVHDGV</sequence>
<dbReference type="Proteomes" id="UP000027222">
    <property type="component" value="Unassembled WGS sequence"/>
</dbReference>